<dbReference type="OrthoDB" id="9915503at2"/>
<gene>
    <name evidence="1" type="ORF">SAMN02927923_04227</name>
</gene>
<dbReference type="Proteomes" id="UP000199569">
    <property type="component" value="Unassembled WGS sequence"/>
</dbReference>
<keyword evidence="2" id="KW-1185">Reference proteome</keyword>
<reference evidence="1 2" key="1">
    <citation type="submission" date="2016-10" db="EMBL/GenBank/DDBJ databases">
        <authorList>
            <person name="de Groot N.N."/>
        </authorList>
    </citation>
    <scope>NUCLEOTIDE SEQUENCE [LARGE SCALE GENOMIC DNA]</scope>
    <source>
        <strain evidence="1 2">CGMCC 1.7666</strain>
    </source>
</reference>
<evidence type="ECO:0000313" key="2">
    <source>
        <dbReference type="Proteomes" id="UP000199569"/>
    </source>
</evidence>
<name>A0A1G5LEC5_9HYPH</name>
<evidence type="ECO:0000313" key="1">
    <source>
        <dbReference type="EMBL" id="SCZ11283.1"/>
    </source>
</evidence>
<dbReference type="AlphaFoldDB" id="A0A1G5LEC5"/>
<dbReference type="RefSeq" id="WP_091139132.1">
    <property type="nucleotide sequence ID" value="NZ_FMVJ01000017.1"/>
</dbReference>
<organism evidence="1 2">
    <name type="scientific">Microvirga guangxiensis</name>
    <dbReference type="NCBI Taxonomy" id="549386"/>
    <lineage>
        <taxon>Bacteria</taxon>
        <taxon>Pseudomonadati</taxon>
        <taxon>Pseudomonadota</taxon>
        <taxon>Alphaproteobacteria</taxon>
        <taxon>Hyphomicrobiales</taxon>
        <taxon>Methylobacteriaceae</taxon>
        <taxon>Microvirga</taxon>
    </lineage>
</organism>
<sequence>MAGRRFLELQELPLDRAHSRHEAVEFAEKELFVLLRFLDLIEGRAVTDPLQSIGKLPVQKPHGSFQIQEFLM</sequence>
<protein>
    <submittedName>
        <fullName evidence="1">Uncharacterized protein</fullName>
    </submittedName>
</protein>
<dbReference type="EMBL" id="FMVJ01000017">
    <property type="protein sequence ID" value="SCZ11283.1"/>
    <property type="molecule type" value="Genomic_DNA"/>
</dbReference>
<proteinExistence type="predicted"/>
<accession>A0A1G5LEC5</accession>